<keyword evidence="2" id="KW-1185">Reference proteome</keyword>
<sequence length="860" mass="95622">MLPQALVSVYREYKKDTNSIATWLASTAKECGYPPDLLSKTASSSQQPPATGGRPKGKARTAAKKNKKKGKGAAKTTPATPSVPRYIISIKDFISLAEYISASKIPALSVPEAFFNTLYRVISVRSSFSAELSRHQAKPDVESDAKHSYFVGILEKVREVLKPFKPPTASSSSDAVDTLANQFDALEVYEPSQDFLDAPDIPRPQVTGKDAAIYEADPSPTLEEALVAFSMMCKDLADIREFISNVWSELVTEDGELMDPAVIAVVTNTGIEFAANIIEDMLPIFKEYGGAFAICQKYIGCILNRQGESPEEFGKWMADPSSQDNHYDLGNSYYFNAGCLLHTITTFPWEGTATLFPEGSFGVYDPESDRTSKTGFQKFQEDTTILSELYMEALAVVHHIPDYPITDEFIRGVKQFKETNEIPFSLVFAAQVNLDIHHAVRGYAETSVAALLQRLSTMNAPLESTIGRHENLKSPHWSSSNEKWLQETSEGIEWFVQDPLHKFRTRIAEDDPKAQETVEATKKHRLLRRSPIVAGLALYHFRAEVHDVGLAVTNAWGSIIPLAHLYNAVVMEGHSDGFWADMELLFDMLGEEQFFVGGRPDNTADYVTRYMLQIGVSASVFTNRRRRSKKVNIDDFSRGGTRFLKPRAPIHSSLLERYQKNTSRMNWSPKSIEEILSHSQKQQEGMTSAKGWVRPKSKRPGAAEALRVSPSELLGYLGEAMDAEVHELAFPYLLMHVFNWTFLSALKPAYDLALRVSFGPAYIQHEWELPFMIGHILALVSGVDGGDDNVLTSAGQAVDAFASPPLNTAGVATRQMYKLCGRDNEVPEKEVKRLTSVAYGFGSDFESDESDEDDGELDQD</sequence>
<dbReference type="Proteomes" id="UP001148629">
    <property type="component" value="Unassembled WGS sequence"/>
</dbReference>
<accession>A0ACC1S773</accession>
<proteinExistence type="predicted"/>
<name>A0ACC1S773_9HYPO</name>
<dbReference type="EMBL" id="JANRMS010000864">
    <property type="protein sequence ID" value="KAJ3533488.1"/>
    <property type="molecule type" value="Genomic_DNA"/>
</dbReference>
<protein>
    <submittedName>
        <fullName evidence="1">Uncharacterized protein</fullName>
    </submittedName>
</protein>
<reference evidence="1" key="1">
    <citation type="submission" date="2022-08" db="EMBL/GenBank/DDBJ databases">
        <title>Genome Sequence of Fusarium decemcellulare.</title>
        <authorList>
            <person name="Buettner E."/>
        </authorList>
    </citation>
    <scope>NUCLEOTIDE SEQUENCE</scope>
    <source>
        <strain evidence="1">Babe19</strain>
    </source>
</reference>
<evidence type="ECO:0000313" key="1">
    <source>
        <dbReference type="EMBL" id="KAJ3533488.1"/>
    </source>
</evidence>
<organism evidence="1 2">
    <name type="scientific">Fusarium decemcellulare</name>
    <dbReference type="NCBI Taxonomy" id="57161"/>
    <lineage>
        <taxon>Eukaryota</taxon>
        <taxon>Fungi</taxon>
        <taxon>Dikarya</taxon>
        <taxon>Ascomycota</taxon>
        <taxon>Pezizomycotina</taxon>
        <taxon>Sordariomycetes</taxon>
        <taxon>Hypocreomycetidae</taxon>
        <taxon>Hypocreales</taxon>
        <taxon>Nectriaceae</taxon>
        <taxon>Fusarium</taxon>
        <taxon>Fusarium decemcellulare species complex</taxon>
    </lineage>
</organism>
<gene>
    <name evidence="1" type="ORF">NM208_g7962</name>
</gene>
<comment type="caution">
    <text evidence="1">The sequence shown here is derived from an EMBL/GenBank/DDBJ whole genome shotgun (WGS) entry which is preliminary data.</text>
</comment>
<evidence type="ECO:0000313" key="2">
    <source>
        <dbReference type="Proteomes" id="UP001148629"/>
    </source>
</evidence>